<proteinExistence type="predicted"/>
<dbReference type="GeneID" id="30953590"/>
<reference evidence="1 2" key="1">
    <citation type="journal article" date="2016" name="Nat. Commun.">
        <title>Genomes of cryptic chimpanzee Plasmodium species reveal key evolutionary events leading to human malaria.</title>
        <authorList>
            <person name="Sundararaman S.A."/>
            <person name="Plenderleith L.J."/>
            <person name="Liu W."/>
            <person name="Loy D.E."/>
            <person name="Learn G.H."/>
            <person name="Li Y."/>
            <person name="Shaw K.S."/>
            <person name="Ayouba A."/>
            <person name="Peeters M."/>
            <person name="Speede S."/>
            <person name="Shaw G.M."/>
            <person name="Bushman F.D."/>
            <person name="Brisson D."/>
            <person name="Rayner J.C."/>
            <person name="Sharp P.M."/>
            <person name="Hahn B.H."/>
        </authorList>
    </citation>
    <scope>NUCLEOTIDE SEQUENCE [LARGE SCALE GENOMIC DNA]</scope>
    <source>
        <strain evidence="1 2">SY57</strain>
    </source>
</reference>
<comment type="caution">
    <text evidence="1">The sequence shown here is derived from an EMBL/GenBank/DDBJ whole genome shotgun (WGS) entry which is preliminary data.</text>
</comment>
<dbReference type="EMBL" id="LVLA01000214">
    <property type="protein sequence ID" value="KYN93257.1"/>
    <property type="molecule type" value="Genomic_DNA"/>
</dbReference>
<protein>
    <submittedName>
        <fullName evidence="1">Uncharacterized protein</fullName>
    </submittedName>
</protein>
<evidence type="ECO:0000313" key="2">
    <source>
        <dbReference type="Proteomes" id="UP000076359"/>
    </source>
</evidence>
<accession>A0A151L330</accession>
<evidence type="ECO:0000313" key="1">
    <source>
        <dbReference type="EMBL" id="KYN93257.1"/>
    </source>
</evidence>
<feature type="non-terminal residue" evidence="1">
    <location>
        <position position="1"/>
    </location>
</feature>
<name>A0A151L330_PLARE</name>
<dbReference type="AlphaFoldDB" id="A0A151L330"/>
<dbReference type="KEGG" id="prei:PRSY57_0015600"/>
<sequence>NISNISLTGNFIDDNNLSKINEAMNFNKSISILKLPNEVDTEILKQINSKLIKKKRKKKKQIKKKMF</sequence>
<organism evidence="1 2">
    <name type="scientific">Plasmodium reichenowi</name>
    <dbReference type="NCBI Taxonomy" id="5854"/>
    <lineage>
        <taxon>Eukaryota</taxon>
        <taxon>Sar</taxon>
        <taxon>Alveolata</taxon>
        <taxon>Apicomplexa</taxon>
        <taxon>Aconoidasida</taxon>
        <taxon>Haemosporida</taxon>
        <taxon>Plasmodiidae</taxon>
        <taxon>Plasmodium</taxon>
        <taxon>Plasmodium (Laverania)</taxon>
    </lineage>
</organism>
<dbReference type="Proteomes" id="UP000076359">
    <property type="component" value="Unassembled WGS sequence"/>
</dbReference>
<dbReference type="RefSeq" id="XP_019969765.1">
    <property type="nucleotide sequence ID" value="XM_020114232.1"/>
</dbReference>
<gene>
    <name evidence="1" type="ORF">PRSY57_0015600</name>
</gene>